<name>A0A166FCL9_9AGAM</name>
<evidence type="ECO:0000313" key="6">
    <source>
        <dbReference type="Proteomes" id="UP000076532"/>
    </source>
</evidence>
<evidence type="ECO:0000256" key="2">
    <source>
        <dbReference type="SAM" id="Coils"/>
    </source>
</evidence>
<dbReference type="OrthoDB" id="783096at2759"/>
<evidence type="ECO:0000259" key="4">
    <source>
        <dbReference type="SMART" id="SM00806"/>
    </source>
</evidence>
<dbReference type="GO" id="GO:0005519">
    <property type="term" value="F:cytoskeletal regulatory protein binding"/>
    <property type="evidence" value="ECO:0007669"/>
    <property type="project" value="InterPro"/>
</dbReference>
<proteinExistence type="predicted"/>
<dbReference type="PANTHER" id="PTHR22741:SF10">
    <property type="entry name" value="COILED-COIL DOMAIN-CONTAINING PROTEIN CG32809"/>
    <property type="match status" value="1"/>
</dbReference>
<dbReference type="Proteomes" id="UP000076532">
    <property type="component" value="Unassembled WGS sequence"/>
</dbReference>
<dbReference type="GO" id="GO:0030010">
    <property type="term" value="P:establishment of cell polarity"/>
    <property type="evidence" value="ECO:0007669"/>
    <property type="project" value="TreeGrafter"/>
</dbReference>
<dbReference type="AlphaFoldDB" id="A0A166FCL9"/>
<organism evidence="5 6">
    <name type="scientific">Athelia psychrophila</name>
    <dbReference type="NCBI Taxonomy" id="1759441"/>
    <lineage>
        <taxon>Eukaryota</taxon>
        <taxon>Fungi</taxon>
        <taxon>Dikarya</taxon>
        <taxon>Basidiomycota</taxon>
        <taxon>Agaricomycotina</taxon>
        <taxon>Agaricomycetes</taxon>
        <taxon>Agaricomycetidae</taxon>
        <taxon>Atheliales</taxon>
        <taxon>Atheliaceae</taxon>
        <taxon>Athelia</taxon>
    </lineage>
</organism>
<evidence type="ECO:0000313" key="5">
    <source>
        <dbReference type="EMBL" id="KZP16662.1"/>
    </source>
</evidence>
<dbReference type="Gene3D" id="1.20.58.1540">
    <property type="entry name" value="Actin interacting protein 3, C-terminal domain"/>
    <property type="match status" value="1"/>
</dbReference>
<feature type="region of interest" description="Disordered" evidence="3">
    <location>
        <begin position="137"/>
        <end position="190"/>
    </location>
</feature>
<accession>A0A166FCL9</accession>
<reference evidence="5 6" key="1">
    <citation type="journal article" date="2016" name="Mol. Biol. Evol.">
        <title>Comparative Genomics of Early-Diverging Mushroom-Forming Fungi Provides Insights into the Origins of Lignocellulose Decay Capabilities.</title>
        <authorList>
            <person name="Nagy L.G."/>
            <person name="Riley R."/>
            <person name="Tritt A."/>
            <person name="Adam C."/>
            <person name="Daum C."/>
            <person name="Floudas D."/>
            <person name="Sun H."/>
            <person name="Yadav J.S."/>
            <person name="Pangilinan J."/>
            <person name="Larsson K.H."/>
            <person name="Matsuura K."/>
            <person name="Barry K."/>
            <person name="Labutti K."/>
            <person name="Kuo R."/>
            <person name="Ohm R.A."/>
            <person name="Bhattacharya S.S."/>
            <person name="Shirouzu T."/>
            <person name="Yoshinaga Y."/>
            <person name="Martin F.M."/>
            <person name="Grigoriev I.V."/>
            <person name="Hibbett D.S."/>
        </authorList>
    </citation>
    <scope>NUCLEOTIDE SEQUENCE [LARGE SCALE GENOMIC DNA]</scope>
    <source>
        <strain evidence="5 6">CBS 109695</strain>
    </source>
</reference>
<sequence length="504" mass="55567">MVCRIRNHDELSQLQSQLDALQREIADLRRPIASTSIGISTEGVGDREVVPASSHPKANTAQAAGVTKDQIATSGCDCHMLLVSDDIRADVLRPEVDLVFFNAVGVSEDVEQKDDEQRDDEETCQEVDPVFFNAVGLSEDVEQKDGEEGGEEGKGEENEASCNASTQQIEPQTTGQSLQAGGPTLSAHSTQVTAALRTPLEEVQHLRRELGVTRQLYTKFVRDTKELIGTMRAQTQAAMQQATANVGGARGYVESGKTKLDTRSQDIITKVDILQDAIEAVKVDITTRGIPPKAHMFKALKVDIDRAVPELQGLKEYITMIKPTWKKTWEEELRNMVEEQEFLKQQEELLEDLIADHEDILKVYGNVAKIISIHGTHPVRIRKTGGFKPPPPDEGHTGLSTVMLELRGASVDSEQRLKAIAANEKEREKDLAARSNEFQDELTDFVGGKKLKMTGGAEETERVRKMRDEMALKAMFNVSSMVPPASEPTRQQEPALSPPEPAAV</sequence>
<feature type="compositionally biased region" description="Polar residues" evidence="3">
    <location>
        <begin position="160"/>
        <end position="179"/>
    </location>
</feature>
<dbReference type="InterPro" id="IPR051825">
    <property type="entry name" value="SRCIN1"/>
</dbReference>
<feature type="coiled-coil region" evidence="2">
    <location>
        <begin position="4"/>
        <end position="31"/>
    </location>
</feature>
<feature type="coiled-coil region" evidence="2">
    <location>
        <begin position="326"/>
        <end position="363"/>
    </location>
</feature>
<gene>
    <name evidence="5" type="ORF">FIBSPDRAFT_831712</name>
</gene>
<keyword evidence="6" id="KW-1185">Reference proteome</keyword>
<dbReference type="GO" id="GO:0051286">
    <property type="term" value="C:cell tip"/>
    <property type="evidence" value="ECO:0007669"/>
    <property type="project" value="TreeGrafter"/>
</dbReference>
<dbReference type="PANTHER" id="PTHR22741">
    <property type="entry name" value="P140CAP/SNIP-RELATED"/>
    <property type="match status" value="1"/>
</dbReference>
<dbReference type="SMART" id="SM00806">
    <property type="entry name" value="AIP3"/>
    <property type="match status" value="1"/>
</dbReference>
<evidence type="ECO:0000256" key="3">
    <source>
        <dbReference type="SAM" id="MobiDB-lite"/>
    </source>
</evidence>
<evidence type="ECO:0000256" key="1">
    <source>
        <dbReference type="ARBA" id="ARBA00023054"/>
    </source>
</evidence>
<protein>
    <submittedName>
        <fullName evidence="5">Actin interacting protein 3</fullName>
    </submittedName>
</protein>
<feature type="domain" description="Actin interacting protein 3 C-terminal" evidence="4">
    <location>
        <begin position="80"/>
        <end position="469"/>
    </location>
</feature>
<dbReference type="InterPro" id="IPR005613">
    <property type="entry name" value="AIP3_C"/>
</dbReference>
<dbReference type="Pfam" id="PF03915">
    <property type="entry name" value="AIP3"/>
    <property type="match status" value="1"/>
</dbReference>
<feature type="region of interest" description="Disordered" evidence="3">
    <location>
        <begin position="480"/>
        <end position="504"/>
    </location>
</feature>
<dbReference type="InterPro" id="IPR022782">
    <property type="entry name" value="AIP3-like_C"/>
</dbReference>
<dbReference type="STRING" id="436010.A0A166FCL9"/>
<dbReference type="GO" id="GO:0005737">
    <property type="term" value="C:cytoplasm"/>
    <property type="evidence" value="ECO:0007669"/>
    <property type="project" value="TreeGrafter"/>
</dbReference>
<feature type="compositionally biased region" description="Basic and acidic residues" evidence="3">
    <location>
        <begin position="141"/>
        <end position="157"/>
    </location>
</feature>
<keyword evidence="1 2" id="KW-0175">Coiled coil</keyword>
<dbReference type="EMBL" id="KV417591">
    <property type="protein sequence ID" value="KZP16662.1"/>
    <property type="molecule type" value="Genomic_DNA"/>
</dbReference>